<name>A0A7X0PCZ2_9BURK</name>
<sequence length="154" mass="16359">MAQCHARLLAVAKNGTPEAFSATLAGVLHRAELAIGGAYDAANQAIRKERSATTDVAGTIKAFREYLGVHPHIAMGGHQADTTAHQLAMIALDHQPWNASMPRFPTALRKMWSGGEVQDWMDSNLPPLIGATYAKGFAEGMAQRGVAEPTPGAK</sequence>
<dbReference type="EMBL" id="JACHLK010000003">
    <property type="protein sequence ID" value="MBB6559625.1"/>
    <property type="molecule type" value="Genomic_DNA"/>
</dbReference>
<comment type="caution">
    <text evidence="1">The sequence shown here is derived from an EMBL/GenBank/DDBJ whole genome shotgun (WGS) entry which is preliminary data.</text>
</comment>
<dbReference type="Proteomes" id="UP000575083">
    <property type="component" value="Unassembled WGS sequence"/>
</dbReference>
<evidence type="ECO:0000313" key="2">
    <source>
        <dbReference type="Proteomes" id="UP000575083"/>
    </source>
</evidence>
<organism evidence="1 2">
    <name type="scientific">Acidovorax soli</name>
    <dbReference type="NCBI Taxonomy" id="592050"/>
    <lineage>
        <taxon>Bacteria</taxon>
        <taxon>Pseudomonadati</taxon>
        <taxon>Pseudomonadota</taxon>
        <taxon>Betaproteobacteria</taxon>
        <taxon>Burkholderiales</taxon>
        <taxon>Comamonadaceae</taxon>
        <taxon>Acidovorax</taxon>
    </lineage>
</organism>
<gene>
    <name evidence="1" type="ORF">HNP48_002292</name>
</gene>
<proteinExistence type="predicted"/>
<accession>A0A7X0PCZ2</accession>
<dbReference type="RefSeq" id="WP_184857015.1">
    <property type="nucleotide sequence ID" value="NZ_JACHLK010000003.1"/>
</dbReference>
<keyword evidence="2" id="KW-1185">Reference proteome</keyword>
<protein>
    <submittedName>
        <fullName evidence="1">Uncharacterized protein</fullName>
    </submittedName>
</protein>
<evidence type="ECO:0000313" key="1">
    <source>
        <dbReference type="EMBL" id="MBB6559625.1"/>
    </source>
</evidence>
<dbReference type="AlphaFoldDB" id="A0A7X0PCZ2"/>
<reference evidence="1 2" key="1">
    <citation type="submission" date="2020-08" db="EMBL/GenBank/DDBJ databases">
        <title>Functional genomics of gut bacteria from endangered species of beetles.</title>
        <authorList>
            <person name="Carlos-Shanley C."/>
        </authorList>
    </citation>
    <scope>NUCLEOTIDE SEQUENCE [LARGE SCALE GENOMIC DNA]</scope>
    <source>
        <strain evidence="1 2">S00198</strain>
    </source>
</reference>